<protein>
    <submittedName>
        <fullName evidence="4">Quinone oxidoreductase</fullName>
    </submittedName>
</protein>
<evidence type="ECO:0000259" key="3">
    <source>
        <dbReference type="SMART" id="SM00829"/>
    </source>
</evidence>
<dbReference type="InterPro" id="IPR047618">
    <property type="entry name" value="QOR-like"/>
</dbReference>
<gene>
    <name evidence="4" type="ORF">Q2T52_21995</name>
</gene>
<evidence type="ECO:0000313" key="4">
    <source>
        <dbReference type="EMBL" id="MDO1584767.1"/>
    </source>
</evidence>
<proteinExistence type="predicted"/>
<name>A0ABT8T4C8_9HYPH</name>
<dbReference type="InterPro" id="IPR020843">
    <property type="entry name" value="ER"/>
</dbReference>
<dbReference type="PANTHER" id="PTHR48106">
    <property type="entry name" value="QUINONE OXIDOREDUCTASE PIG3-RELATED"/>
    <property type="match status" value="1"/>
</dbReference>
<evidence type="ECO:0000256" key="1">
    <source>
        <dbReference type="ARBA" id="ARBA00022857"/>
    </source>
</evidence>
<accession>A0ABT8T4C8</accession>
<evidence type="ECO:0000313" key="5">
    <source>
        <dbReference type="Proteomes" id="UP001169006"/>
    </source>
</evidence>
<dbReference type="InterPro" id="IPR013149">
    <property type="entry name" value="ADH-like_C"/>
</dbReference>
<feature type="domain" description="Enoyl reductase (ER)" evidence="3">
    <location>
        <begin position="11"/>
        <end position="317"/>
    </location>
</feature>
<dbReference type="InterPro" id="IPR013154">
    <property type="entry name" value="ADH-like_N"/>
</dbReference>
<dbReference type="SUPFAM" id="SSF51735">
    <property type="entry name" value="NAD(P)-binding Rossmann-fold domains"/>
    <property type="match status" value="1"/>
</dbReference>
<dbReference type="PANTHER" id="PTHR48106:SF13">
    <property type="entry name" value="QUINONE OXIDOREDUCTASE-RELATED"/>
    <property type="match status" value="1"/>
</dbReference>
<dbReference type="Pfam" id="PF00107">
    <property type="entry name" value="ADH_zinc_N"/>
    <property type="match status" value="1"/>
</dbReference>
<reference evidence="4" key="2">
    <citation type="submission" date="2023-07" db="EMBL/GenBank/DDBJ databases">
        <authorList>
            <person name="Sun H."/>
        </authorList>
    </citation>
    <scope>NUCLEOTIDE SEQUENCE</scope>
    <source>
        <strain evidence="4">05753</strain>
    </source>
</reference>
<comment type="caution">
    <text evidence="4">The sequence shown here is derived from an EMBL/GenBank/DDBJ whole genome shotgun (WGS) entry which is preliminary data.</text>
</comment>
<keyword evidence="2" id="KW-0560">Oxidoreductase</keyword>
<dbReference type="CDD" id="cd05286">
    <property type="entry name" value="QOR2"/>
    <property type="match status" value="1"/>
</dbReference>
<dbReference type="EMBL" id="JAUKWQ010000010">
    <property type="protein sequence ID" value="MDO1584767.1"/>
    <property type="molecule type" value="Genomic_DNA"/>
</dbReference>
<dbReference type="RefSeq" id="WP_302079029.1">
    <property type="nucleotide sequence ID" value="NZ_JAUKWQ010000010.1"/>
</dbReference>
<dbReference type="SMART" id="SM00829">
    <property type="entry name" value="PKS_ER"/>
    <property type="match status" value="1"/>
</dbReference>
<keyword evidence="1" id="KW-0521">NADP</keyword>
<dbReference type="InterPro" id="IPR036291">
    <property type="entry name" value="NAD(P)-bd_dom_sf"/>
</dbReference>
<sequence length="319" mass="33440">MSYAMHFTKTGGPEELVRADHHPSAPQAGEILVRQEVIGLNFVDVYYRQGLYPLPLPGIPGIEAVGIVEAIGPDVTNLEVGQRVVYAGVVGAYADVRLLPAWRAVPLPDTVPSELAASMMLRGLTAHMLLKRVYPVAPGTVVLVHSAAGGLGSVLIPWAKHLGAEVIGTVSSPAKAELARASGADHVIVGRDVDLKAEVMDLTKGEGVHFAIDGVAGNLLAKTLACIRPFGVLANVGQVGGVAPPVAVETLRNVFLGRPSVLAHVADKATYATAASETLAMMERGLFKTGNRRYRLDAVVDAHRDLEAGVIEGSAVLLP</sequence>
<dbReference type="Pfam" id="PF08240">
    <property type="entry name" value="ADH_N"/>
    <property type="match status" value="1"/>
</dbReference>
<organism evidence="4 5">
    <name type="scientific">Rhizobium oryzicola</name>
    <dbReference type="NCBI Taxonomy" id="1232668"/>
    <lineage>
        <taxon>Bacteria</taxon>
        <taxon>Pseudomonadati</taxon>
        <taxon>Pseudomonadota</taxon>
        <taxon>Alphaproteobacteria</taxon>
        <taxon>Hyphomicrobiales</taxon>
        <taxon>Rhizobiaceae</taxon>
        <taxon>Rhizobium/Agrobacterium group</taxon>
        <taxon>Rhizobium</taxon>
    </lineage>
</organism>
<dbReference type="Gene3D" id="3.40.50.720">
    <property type="entry name" value="NAD(P)-binding Rossmann-like Domain"/>
    <property type="match status" value="1"/>
</dbReference>
<reference evidence="4" key="1">
    <citation type="journal article" date="2015" name="Int. J. Syst. Evol. Microbiol.">
        <title>Rhizobium oryzicola sp. nov., potential plant-growth-promoting endophytic bacteria isolated from rice roots.</title>
        <authorList>
            <person name="Zhang X.X."/>
            <person name="Gao J.S."/>
            <person name="Cao Y.H."/>
            <person name="Sheirdil R.A."/>
            <person name="Wang X.C."/>
            <person name="Zhang L."/>
        </authorList>
    </citation>
    <scope>NUCLEOTIDE SEQUENCE</scope>
    <source>
        <strain evidence="4">05753</strain>
    </source>
</reference>
<evidence type="ECO:0000256" key="2">
    <source>
        <dbReference type="ARBA" id="ARBA00023002"/>
    </source>
</evidence>
<dbReference type="Proteomes" id="UP001169006">
    <property type="component" value="Unassembled WGS sequence"/>
</dbReference>
<dbReference type="Gene3D" id="3.90.180.10">
    <property type="entry name" value="Medium-chain alcohol dehydrogenases, catalytic domain"/>
    <property type="match status" value="1"/>
</dbReference>
<dbReference type="InterPro" id="IPR011032">
    <property type="entry name" value="GroES-like_sf"/>
</dbReference>
<dbReference type="SUPFAM" id="SSF50129">
    <property type="entry name" value="GroES-like"/>
    <property type="match status" value="1"/>
</dbReference>
<keyword evidence="5" id="KW-1185">Reference proteome</keyword>